<dbReference type="GO" id="GO:0051082">
    <property type="term" value="F:unfolded protein binding"/>
    <property type="evidence" value="ECO:0007669"/>
    <property type="project" value="TreeGrafter"/>
</dbReference>
<dbReference type="FunFam" id="2.30.22.10:FF:000001">
    <property type="entry name" value="Protein GrpE"/>
    <property type="match status" value="1"/>
</dbReference>
<proteinExistence type="inferred from homology"/>
<keyword evidence="13" id="KW-0175">Coiled coil</keyword>
<evidence type="ECO:0000256" key="13">
    <source>
        <dbReference type="SAM" id="Coils"/>
    </source>
</evidence>
<dbReference type="GO" id="GO:0005737">
    <property type="term" value="C:cytoplasm"/>
    <property type="evidence" value="ECO:0007669"/>
    <property type="project" value="UniProtKB-SubCell"/>
</dbReference>
<dbReference type="InterPro" id="IPR000740">
    <property type="entry name" value="GrpE"/>
</dbReference>
<evidence type="ECO:0000313" key="14">
    <source>
        <dbReference type="EMBL" id="QMW22596.1"/>
    </source>
</evidence>
<dbReference type="PANTHER" id="PTHR21237:SF23">
    <property type="entry name" value="GRPE PROTEIN HOMOLOG, MITOCHONDRIAL"/>
    <property type="match status" value="1"/>
</dbReference>
<dbReference type="SUPFAM" id="SSF51064">
    <property type="entry name" value="Head domain of nucleotide exchange factor GrpE"/>
    <property type="match status" value="1"/>
</dbReference>
<keyword evidence="6 10" id="KW-0143">Chaperone</keyword>
<evidence type="ECO:0000256" key="7">
    <source>
        <dbReference type="ARBA" id="ARBA00053401"/>
    </source>
</evidence>
<evidence type="ECO:0000256" key="8">
    <source>
        <dbReference type="ARBA" id="ARBA00072274"/>
    </source>
</evidence>
<dbReference type="GO" id="GO:0051087">
    <property type="term" value="F:protein-folding chaperone binding"/>
    <property type="evidence" value="ECO:0007669"/>
    <property type="project" value="InterPro"/>
</dbReference>
<dbReference type="GO" id="GO:0006457">
    <property type="term" value="P:protein folding"/>
    <property type="evidence" value="ECO:0007669"/>
    <property type="project" value="InterPro"/>
</dbReference>
<dbReference type="KEGG" id="sand:H3309_14960"/>
<dbReference type="AlphaFoldDB" id="A0A7G5IGV4"/>
<dbReference type="InterPro" id="IPR009012">
    <property type="entry name" value="GrpE_head"/>
</dbReference>
<dbReference type="CDD" id="cd00446">
    <property type="entry name" value="GrpE"/>
    <property type="match status" value="1"/>
</dbReference>
<dbReference type="PANTHER" id="PTHR21237">
    <property type="entry name" value="GRPE PROTEIN"/>
    <property type="match status" value="1"/>
</dbReference>
<comment type="similarity">
    <text evidence="2 10 12">Belongs to the GrpE family.</text>
</comment>
<evidence type="ECO:0000256" key="2">
    <source>
        <dbReference type="ARBA" id="ARBA00009054"/>
    </source>
</evidence>
<dbReference type="InterPro" id="IPR013805">
    <property type="entry name" value="GrpE_CC"/>
</dbReference>
<evidence type="ECO:0000256" key="4">
    <source>
        <dbReference type="ARBA" id="ARBA00022490"/>
    </source>
</evidence>
<dbReference type="RefSeq" id="WP_182295632.1">
    <property type="nucleotide sequence ID" value="NZ_CP059851.1"/>
</dbReference>
<dbReference type="Gene3D" id="3.90.20.20">
    <property type="match status" value="1"/>
</dbReference>
<dbReference type="Proteomes" id="UP000515292">
    <property type="component" value="Chromosome"/>
</dbReference>
<evidence type="ECO:0000313" key="15">
    <source>
        <dbReference type="Proteomes" id="UP000515292"/>
    </source>
</evidence>
<evidence type="ECO:0000256" key="9">
    <source>
        <dbReference type="ARBA" id="ARBA00076414"/>
    </source>
</evidence>
<keyword evidence="5 10" id="KW-0346">Stress response</keyword>
<dbReference type="EMBL" id="CP059851">
    <property type="protein sequence ID" value="QMW22596.1"/>
    <property type="molecule type" value="Genomic_DNA"/>
</dbReference>
<protein>
    <recommendedName>
        <fullName evidence="8 10">Protein GrpE</fullName>
    </recommendedName>
    <alternativeName>
        <fullName evidence="9 10">HSP-70 cofactor</fullName>
    </alternativeName>
</protein>
<name>A0A7G5IGV4_9SPHN</name>
<evidence type="ECO:0000256" key="11">
    <source>
        <dbReference type="RuleBase" id="RU000639"/>
    </source>
</evidence>
<keyword evidence="15" id="KW-1185">Reference proteome</keyword>
<dbReference type="PROSITE" id="PS01071">
    <property type="entry name" value="GRPE"/>
    <property type="match status" value="1"/>
</dbReference>
<evidence type="ECO:0000256" key="10">
    <source>
        <dbReference type="HAMAP-Rule" id="MF_01151"/>
    </source>
</evidence>
<evidence type="ECO:0000256" key="1">
    <source>
        <dbReference type="ARBA" id="ARBA00004496"/>
    </source>
</evidence>
<accession>A0A7G5IGV4</accession>
<comment type="subcellular location">
    <subcellularLocation>
        <location evidence="1 10">Cytoplasm</location>
    </subcellularLocation>
</comment>
<keyword evidence="4 10" id="KW-0963">Cytoplasm</keyword>
<comment type="function">
    <text evidence="7 10 11">Participates actively in the response to hyperosmotic and heat shock by preventing the aggregation of stress-denatured proteins, in association with DnaK and GrpE. It is the nucleotide exchange factor for DnaK and may function as a thermosensor. Unfolded proteins bind initially to DnaJ; upon interaction with the DnaJ-bound protein, DnaK hydrolyzes its bound ATP, resulting in the formation of a stable complex. GrpE releases ADP from DnaK; ATP binding to DnaK triggers the release of the substrate protein, thus completing the reaction cycle. Several rounds of ATP-dependent interactions between DnaJ, DnaK and GrpE are required for fully efficient folding.</text>
</comment>
<reference evidence="14 15" key="1">
    <citation type="submission" date="2020-07" db="EMBL/GenBank/DDBJ databases">
        <title>Complete genome sequence for Sandaracinobacter sp. M6.</title>
        <authorList>
            <person name="Tang Y."/>
            <person name="Liu Q."/>
            <person name="Guo Z."/>
            <person name="Lei P."/>
            <person name="Huang B."/>
        </authorList>
    </citation>
    <scope>NUCLEOTIDE SEQUENCE [LARGE SCALE GENOMIC DNA]</scope>
    <source>
        <strain evidence="14 15">M6</strain>
    </source>
</reference>
<dbReference type="HAMAP" id="MF_01151">
    <property type="entry name" value="GrpE"/>
    <property type="match status" value="1"/>
</dbReference>
<gene>
    <name evidence="10 14" type="primary">grpE</name>
    <name evidence="14" type="ORF">H3309_14960</name>
</gene>
<evidence type="ECO:0000256" key="3">
    <source>
        <dbReference type="ARBA" id="ARBA00011738"/>
    </source>
</evidence>
<comment type="subunit">
    <text evidence="3 10">Homodimer.</text>
</comment>
<feature type="coiled-coil region" evidence="13">
    <location>
        <begin position="6"/>
        <end position="58"/>
    </location>
</feature>
<evidence type="ECO:0000256" key="6">
    <source>
        <dbReference type="ARBA" id="ARBA00023186"/>
    </source>
</evidence>
<organism evidence="14 15">
    <name type="scientific">Sandaracinobacteroides saxicola</name>
    <dbReference type="NCBI Taxonomy" id="2759707"/>
    <lineage>
        <taxon>Bacteria</taxon>
        <taxon>Pseudomonadati</taxon>
        <taxon>Pseudomonadota</taxon>
        <taxon>Alphaproteobacteria</taxon>
        <taxon>Sphingomonadales</taxon>
        <taxon>Sphingosinicellaceae</taxon>
        <taxon>Sandaracinobacteroides</taxon>
    </lineage>
</organism>
<dbReference type="GO" id="GO:0000774">
    <property type="term" value="F:adenyl-nucleotide exchange factor activity"/>
    <property type="evidence" value="ECO:0007669"/>
    <property type="project" value="InterPro"/>
</dbReference>
<dbReference type="Pfam" id="PF01025">
    <property type="entry name" value="GrpE"/>
    <property type="match status" value="1"/>
</dbReference>
<sequence>MNEADAAEEAVEEKSIEQQLEDARAEIVALTEARDAERDRALRAVAEAENVRRRLERDKADAVSYAAAGFARDMLAVADNLARALAALPADTDAGLKGGLEATERELHAIFGRHGIKRVAATGLPLDPNQHQAMVEVEHEAEPGTVVSELQAGYVFRDRLLRPALVTVAKPKTEAGITE</sequence>
<dbReference type="Gene3D" id="2.30.22.10">
    <property type="entry name" value="Head domain of nucleotide exchange factor GrpE"/>
    <property type="match status" value="1"/>
</dbReference>
<evidence type="ECO:0000256" key="12">
    <source>
        <dbReference type="RuleBase" id="RU004478"/>
    </source>
</evidence>
<dbReference type="GO" id="GO:0042803">
    <property type="term" value="F:protein homodimerization activity"/>
    <property type="evidence" value="ECO:0007669"/>
    <property type="project" value="InterPro"/>
</dbReference>
<dbReference type="PRINTS" id="PR00773">
    <property type="entry name" value="GRPEPROTEIN"/>
</dbReference>
<evidence type="ECO:0000256" key="5">
    <source>
        <dbReference type="ARBA" id="ARBA00023016"/>
    </source>
</evidence>
<dbReference type="SUPFAM" id="SSF58014">
    <property type="entry name" value="Coiled-coil domain of nucleotide exchange factor GrpE"/>
    <property type="match status" value="1"/>
</dbReference>